<keyword evidence="3" id="KW-1185">Reference proteome</keyword>
<comment type="caution">
    <text evidence="2">The sequence shown here is derived from an EMBL/GenBank/DDBJ whole genome shotgun (WGS) entry which is preliminary data.</text>
</comment>
<dbReference type="Proteomes" id="UP000298493">
    <property type="component" value="Unassembled WGS sequence"/>
</dbReference>
<feature type="compositionally biased region" description="Acidic residues" evidence="1">
    <location>
        <begin position="90"/>
        <end position="101"/>
    </location>
</feature>
<accession>A0A4Z1P5N4</accession>
<protein>
    <submittedName>
        <fullName evidence="2">Uncharacterized protein</fullName>
    </submittedName>
</protein>
<gene>
    <name evidence="2" type="ORF">E6O75_ATG02622</name>
</gene>
<proteinExistence type="predicted"/>
<organism evidence="2 3">
    <name type="scientific">Venturia nashicola</name>
    <dbReference type="NCBI Taxonomy" id="86259"/>
    <lineage>
        <taxon>Eukaryota</taxon>
        <taxon>Fungi</taxon>
        <taxon>Dikarya</taxon>
        <taxon>Ascomycota</taxon>
        <taxon>Pezizomycotina</taxon>
        <taxon>Dothideomycetes</taxon>
        <taxon>Pleosporomycetidae</taxon>
        <taxon>Venturiales</taxon>
        <taxon>Venturiaceae</taxon>
        <taxon>Venturia</taxon>
    </lineage>
</organism>
<evidence type="ECO:0000313" key="2">
    <source>
        <dbReference type="EMBL" id="TID24257.1"/>
    </source>
</evidence>
<evidence type="ECO:0000313" key="3">
    <source>
        <dbReference type="Proteomes" id="UP000298493"/>
    </source>
</evidence>
<feature type="compositionally biased region" description="Basic and acidic residues" evidence="1">
    <location>
        <begin position="80"/>
        <end position="89"/>
    </location>
</feature>
<dbReference type="AlphaFoldDB" id="A0A4Z1P5N4"/>
<feature type="compositionally biased region" description="Polar residues" evidence="1">
    <location>
        <begin position="105"/>
        <end position="115"/>
    </location>
</feature>
<feature type="compositionally biased region" description="Acidic residues" evidence="1">
    <location>
        <begin position="27"/>
        <end position="45"/>
    </location>
</feature>
<name>A0A4Z1P5N4_9PEZI</name>
<sequence>MTDTNPPSRQVENADGQTTEERRIEESETDESVAGEPSADDAEDDPLLRSDGPTDDQILGLFHGDTDHEDDPISSFTKDLPFDDLKPTETDTEMIDADPPEELQKQPSPTSSTHPSDLDITWQDLLMGDIRPSEGLIYLQLKAKPPLIPIEGWTPFLYNLNDAIDNLVKEAISQITFLDYIVVCRVASHIPSDHPHPFSCIIFIIENCIKTEHRPLVLIVPDAILTYITNPENMEKLHLTPFDEHAHLQDTGVFREEKKKERVKMFGDFLATGRSEEKLTHAIKAFLLEDQRGKLVMIAPRRVRTSRP</sequence>
<feature type="compositionally biased region" description="Polar residues" evidence="1">
    <location>
        <begin position="1"/>
        <end position="17"/>
    </location>
</feature>
<reference evidence="2 3" key="1">
    <citation type="submission" date="2019-04" db="EMBL/GenBank/DDBJ databases">
        <title>High contiguity whole genome sequence and gene annotation resource for two Venturia nashicola isolates.</title>
        <authorList>
            <person name="Prokchorchik M."/>
            <person name="Won K."/>
            <person name="Lee Y."/>
            <person name="Choi E.D."/>
            <person name="Segonzac C."/>
            <person name="Sohn K.H."/>
        </authorList>
    </citation>
    <scope>NUCLEOTIDE SEQUENCE [LARGE SCALE GENOMIC DNA]</scope>
    <source>
        <strain evidence="2 3">PRI2</strain>
    </source>
</reference>
<dbReference type="EMBL" id="SNSC02000005">
    <property type="protein sequence ID" value="TID24257.1"/>
    <property type="molecule type" value="Genomic_DNA"/>
</dbReference>
<evidence type="ECO:0000256" key="1">
    <source>
        <dbReference type="SAM" id="MobiDB-lite"/>
    </source>
</evidence>
<feature type="region of interest" description="Disordered" evidence="1">
    <location>
        <begin position="1"/>
        <end position="117"/>
    </location>
</feature>